<dbReference type="EMBL" id="FMZP01000024">
    <property type="protein sequence ID" value="SDD46815.1"/>
    <property type="molecule type" value="Genomic_DNA"/>
</dbReference>
<name>A0A1G6V1S3_9EURY</name>
<evidence type="ECO:0000313" key="1">
    <source>
        <dbReference type="EMBL" id="SDD46815.1"/>
    </source>
</evidence>
<organism evidence="1 2">
    <name type="scientific">Natrinema hispanicum</name>
    <dbReference type="NCBI Taxonomy" id="392421"/>
    <lineage>
        <taxon>Archaea</taxon>
        <taxon>Methanobacteriati</taxon>
        <taxon>Methanobacteriota</taxon>
        <taxon>Stenosarchaea group</taxon>
        <taxon>Halobacteria</taxon>
        <taxon>Halobacteriales</taxon>
        <taxon>Natrialbaceae</taxon>
        <taxon>Natrinema</taxon>
    </lineage>
</organism>
<evidence type="ECO:0000313" key="2">
    <source>
        <dbReference type="Proteomes" id="UP000324021"/>
    </source>
</evidence>
<gene>
    <name evidence="1" type="ORF">SAMN05192552_102438</name>
</gene>
<accession>A0A1G6V1S3</accession>
<proteinExistence type="predicted"/>
<reference evidence="1 2" key="1">
    <citation type="submission" date="2016-10" db="EMBL/GenBank/DDBJ databases">
        <authorList>
            <person name="Varghese N."/>
            <person name="Submissions S."/>
        </authorList>
    </citation>
    <scope>NUCLEOTIDE SEQUENCE [LARGE SCALE GENOMIC DNA]</scope>
    <source>
        <strain evidence="1 2">CDM_1</strain>
    </source>
</reference>
<dbReference type="RefSeq" id="WP_149782447.1">
    <property type="nucleotide sequence ID" value="NZ_FMZP01000024.1"/>
</dbReference>
<protein>
    <submittedName>
        <fullName evidence="1">Uncharacterized protein</fullName>
    </submittedName>
</protein>
<sequence>MQIGTTETFYDTNAGDYDRGGMQFGNNQAYYNESTKEAQAAVKASLGALDPRGIWAWAEAGREFTVEGSGEEYVSVEINTNLDGSRSAFADAWSTIKVSYHLVHLDADGGPEEVDNKEVFLEDSFLGELVYFDKYFHDRVSGKIGPGEYYAYARLKCKAGAAFPGSSISEAHPSGDHDGDLTVNSIQVYWE</sequence>
<dbReference type="Proteomes" id="UP000324021">
    <property type="component" value="Unassembled WGS sequence"/>
</dbReference>
<dbReference type="AlphaFoldDB" id="A0A1G6V1S3"/>